<evidence type="ECO:0000313" key="1">
    <source>
        <dbReference type="EMBL" id="EJW98651.1"/>
    </source>
</evidence>
<protein>
    <submittedName>
        <fullName evidence="1">Uncharacterized protein</fullName>
    </submittedName>
</protein>
<gene>
    <name evidence="1" type="ORF">EVA_13244</name>
</gene>
<name>J9FUK6_9ZZZZ</name>
<organism evidence="1">
    <name type="scientific">gut metagenome</name>
    <dbReference type="NCBI Taxonomy" id="749906"/>
    <lineage>
        <taxon>unclassified sequences</taxon>
        <taxon>metagenomes</taxon>
        <taxon>organismal metagenomes</taxon>
    </lineage>
</organism>
<accession>J9FUK6</accession>
<dbReference type="EMBL" id="AMCI01004167">
    <property type="protein sequence ID" value="EJW98651.1"/>
    <property type="molecule type" value="Genomic_DNA"/>
</dbReference>
<dbReference type="AlphaFoldDB" id="J9FUK6"/>
<reference evidence="1" key="1">
    <citation type="journal article" date="2012" name="PLoS ONE">
        <title>Gene sets for utilization of primary and secondary nutrition supplies in the distal gut of endangered iberian lynx.</title>
        <authorList>
            <person name="Alcaide M."/>
            <person name="Messina E."/>
            <person name="Richter M."/>
            <person name="Bargiela R."/>
            <person name="Peplies J."/>
            <person name="Huws S.A."/>
            <person name="Newbold C.J."/>
            <person name="Golyshin P.N."/>
            <person name="Simon M.A."/>
            <person name="Lopez G."/>
            <person name="Yakimov M.M."/>
            <person name="Ferrer M."/>
        </authorList>
    </citation>
    <scope>NUCLEOTIDE SEQUENCE</scope>
</reference>
<sequence>MLYAERLDSVLDITDWGVNRVDWECVNIKAELTILIGLDIAAAFVDRQVNLH</sequence>
<proteinExistence type="predicted"/>
<comment type="caution">
    <text evidence="1">The sequence shown here is derived from an EMBL/GenBank/DDBJ whole genome shotgun (WGS) entry which is preliminary data.</text>
</comment>